<keyword evidence="4 5" id="KW-0539">Nucleus</keyword>
<evidence type="ECO:0000256" key="6">
    <source>
        <dbReference type="RuleBase" id="RU000682"/>
    </source>
</evidence>
<dbReference type="Pfam" id="PF00046">
    <property type="entry name" value="Homeodomain"/>
    <property type="match status" value="1"/>
</dbReference>
<dbReference type="Gene3D" id="1.10.10.60">
    <property type="entry name" value="Homeodomain-like"/>
    <property type="match status" value="1"/>
</dbReference>
<protein>
    <submittedName>
        <fullName evidence="9">Putative Vax1 transcription factor</fullName>
    </submittedName>
</protein>
<evidence type="ECO:0000256" key="1">
    <source>
        <dbReference type="ARBA" id="ARBA00004123"/>
    </source>
</evidence>
<dbReference type="PANTHER" id="PTHR24339">
    <property type="entry name" value="HOMEOBOX PROTEIN EMX-RELATED"/>
    <property type="match status" value="1"/>
</dbReference>
<dbReference type="PROSITE" id="PS00027">
    <property type="entry name" value="HOMEOBOX_1"/>
    <property type="match status" value="1"/>
</dbReference>
<keyword evidence="3 5" id="KW-0371">Homeobox</keyword>
<accession>A0A2P6N8M9</accession>
<gene>
    <name evidence="9" type="ORF">PROFUN_12068</name>
    <name evidence="8" type="ORF">PROFUN_13913</name>
</gene>
<dbReference type="EMBL" id="MDYQ01000153">
    <property type="protein sequence ID" value="PRP80316.1"/>
    <property type="molecule type" value="Genomic_DNA"/>
</dbReference>
<dbReference type="InterPro" id="IPR001356">
    <property type="entry name" value="HD"/>
</dbReference>
<feature type="DNA-binding region" description="Homeobox" evidence="5">
    <location>
        <begin position="50"/>
        <end position="109"/>
    </location>
</feature>
<evidence type="ECO:0000256" key="3">
    <source>
        <dbReference type="ARBA" id="ARBA00023155"/>
    </source>
</evidence>
<evidence type="ECO:0000313" key="9">
    <source>
        <dbReference type="EMBL" id="PRP80316.1"/>
    </source>
</evidence>
<keyword evidence="10" id="KW-1185">Reference proteome</keyword>
<dbReference type="InterPro" id="IPR050877">
    <property type="entry name" value="EMX-VAX-Noto_Homeobox_TFs"/>
</dbReference>
<evidence type="ECO:0000259" key="7">
    <source>
        <dbReference type="PROSITE" id="PS50071"/>
    </source>
</evidence>
<proteinExistence type="predicted"/>
<dbReference type="Proteomes" id="UP000241769">
    <property type="component" value="Unassembled WGS sequence"/>
</dbReference>
<dbReference type="InterPro" id="IPR009057">
    <property type="entry name" value="Homeodomain-like_sf"/>
</dbReference>
<feature type="domain" description="Homeobox" evidence="7">
    <location>
        <begin position="48"/>
        <end position="108"/>
    </location>
</feature>
<dbReference type="InParanoid" id="A0A2P6N8M9"/>
<evidence type="ECO:0000256" key="4">
    <source>
        <dbReference type="ARBA" id="ARBA00023242"/>
    </source>
</evidence>
<dbReference type="OrthoDB" id="6159439at2759"/>
<sequence length="159" mass="18749">MQAADFYIDSMSEPVREAFVSQVAFALQKGRYLYMRPRHHVIRPKSEEDGRRKGNLTTAEQQLMLEQAFLKKEKPTPTEYTMLAERIKLPETRVKTWFQNRRTRENRLRKQSTSTACKESEQHGLVFFVHDLRFTPVSQSHLCQDAVQETLWDRGFDLA</sequence>
<reference evidence="9 10" key="1">
    <citation type="journal article" date="2018" name="Genome Biol. Evol.">
        <title>Multiple Roots of Fruiting Body Formation in Amoebozoa.</title>
        <authorList>
            <person name="Hillmann F."/>
            <person name="Forbes G."/>
            <person name="Novohradska S."/>
            <person name="Ferling I."/>
            <person name="Riege K."/>
            <person name="Groth M."/>
            <person name="Westermann M."/>
            <person name="Marz M."/>
            <person name="Spaller T."/>
            <person name="Winckler T."/>
            <person name="Schaap P."/>
            <person name="Glockner G."/>
        </authorList>
    </citation>
    <scope>NUCLEOTIDE SEQUENCE [LARGE SCALE GENOMIC DNA]</scope>
    <source>
        <strain evidence="9 10">Jena</strain>
    </source>
</reference>
<dbReference type="SUPFAM" id="SSF46689">
    <property type="entry name" value="Homeodomain-like"/>
    <property type="match status" value="1"/>
</dbReference>
<name>A0A2P6N8M9_9EUKA</name>
<evidence type="ECO:0000313" key="10">
    <source>
        <dbReference type="Proteomes" id="UP000241769"/>
    </source>
</evidence>
<dbReference type="GO" id="GO:0000981">
    <property type="term" value="F:DNA-binding transcription factor activity, RNA polymerase II-specific"/>
    <property type="evidence" value="ECO:0007669"/>
    <property type="project" value="InterPro"/>
</dbReference>
<dbReference type="InterPro" id="IPR017970">
    <property type="entry name" value="Homeobox_CS"/>
</dbReference>
<evidence type="ECO:0000256" key="2">
    <source>
        <dbReference type="ARBA" id="ARBA00023125"/>
    </source>
</evidence>
<comment type="subcellular location">
    <subcellularLocation>
        <location evidence="1 5 6">Nucleus</location>
    </subcellularLocation>
</comment>
<organism evidence="9 10">
    <name type="scientific">Planoprotostelium fungivorum</name>
    <dbReference type="NCBI Taxonomy" id="1890364"/>
    <lineage>
        <taxon>Eukaryota</taxon>
        <taxon>Amoebozoa</taxon>
        <taxon>Evosea</taxon>
        <taxon>Variosea</taxon>
        <taxon>Cavosteliida</taxon>
        <taxon>Cavosteliaceae</taxon>
        <taxon>Planoprotostelium</taxon>
    </lineage>
</organism>
<dbReference type="STRING" id="1890364.A0A2P6N8M9"/>
<dbReference type="EMBL" id="MDYQ01000232">
    <property type="protein sequence ID" value="PRP78282.1"/>
    <property type="molecule type" value="Genomic_DNA"/>
</dbReference>
<evidence type="ECO:0000256" key="5">
    <source>
        <dbReference type="PROSITE-ProRule" id="PRU00108"/>
    </source>
</evidence>
<keyword evidence="2 5" id="KW-0238">DNA-binding</keyword>
<dbReference type="CDD" id="cd00086">
    <property type="entry name" value="homeodomain"/>
    <property type="match status" value="1"/>
</dbReference>
<dbReference type="AlphaFoldDB" id="A0A2P6N8M9"/>
<comment type="caution">
    <text evidence="9">The sequence shown here is derived from an EMBL/GenBank/DDBJ whole genome shotgun (WGS) entry which is preliminary data.</text>
</comment>
<dbReference type="GO" id="GO:0005634">
    <property type="term" value="C:nucleus"/>
    <property type="evidence" value="ECO:0007669"/>
    <property type="project" value="UniProtKB-SubCell"/>
</dbReference>
<dbReference type="PROSITE" id="PS50071">
    <property type="entry name" value="HOMEOBOX_2"/>
    <property type="match status" value="1"/>
</dbReference>
<dbReference type="GO" id="GO:0000978">
    <property type="term" value="F:RNA polymerase II cis-regulatory region sequence-specific DNA binding"/>
    <property type="evidence" value="ECO:0007669"/>
    <property type="project" value="TreeGrafter"/>
</dbReference>
<dbReference type="PANTHER" id="PTHR24339:SF28">
    <property type="entry name" value="E5-RELATED"/>
    <property type="match status" value="1"/>
</dbReference>
<dbReference type="SMART" id="SM00389">
    <property type="entry name" value="HOX"/>
    <property type="match status" value="1"/>
</dbReference>
<evidence type="ECO:0000313" key="8">
    <source>
        <dbReference type="EMBL" id="PRP78282.1"/>
    </source>
</evidence>